<dbReference type="SFLD" id="SFLDS00029">
    <property type="entry name" value="Radical_SAM"/>
    <property type="match status" value="1"/>
</dbReference>
<dbReference type="EMBL" id="JBHSOF010000017">
    <property type="protein sequence ID" value="MFC5664452.1"/>
    <property type="molecule type" value="Genomic_DNA"/>
</dbReference>
<dbReference type="PANTHER" id="PTHR43273">
    <property type="entry name" value="ANAEROBIC SULFATASE-MATURATING ENZYME HOMOLOG ASLB-RELATED"/>
    <property type="match status" value="1"/>
</dbReference>
<dbReference type="InterPro" id="IPR023867">
    <property type="entry name" value="Sulphatase_maturase_rSAM"/>
</dbReference>
<dbReference type="NCBIfam" id="NF041718">
    <property type="entry name" value="rSAM_phane_AMC"/>
    <property type="match status" value="1"/>
</dbReference>
<keyword evidence="1" id="KW-0949">S-adenosyl-L-methionine</keyword>
<dbReference type="CDD" id="cd01335">
    <property type="entry name" value="Radical_SAM"/>
    <property type="match status" value="1"/>
</dbReference>
<dbReference type="Pfam" id="PF04055">
    <property type="entry name" value="Radical_SAM"/>
    <property type="match status" value="1"/>
</dbReference>
<dbReference type="PROSITE" id="PS51918">
    <property type="entry name" value="RADICAL_SAM"/>
    <property type="match status" value="1"/>
</dbReference>
<name>A0ABW0X1N8_9ACTN</name>
<evidence type="ECO:0000256" key="2">
    <source>
        <dbReference type="ARBA" id="ARBA00022723"/>
    </source>
</evidence>
<dbReference type="SFLD" id="SFLDG01067">
    <property type="entry name" value="SPASM/twitch_domain_containing"/>
    <property type="match status" value="1"/>
</dbReference>
<dbReference type="InterPro" id="IPR007197">
    <property type="entry name" value="rSAM"/>
</dbReference>
<dbReference type="Proteomes" id="UP001595975">
    <property type="component" value="Unassembled WGS sequence"/>
</dbReference>
<dbReference type="Gene3D" id="3.20.20.70">
    <property type="entry name" value="Aldolase class I"/>
    <property type="match status" value="1"/>
</dbReference>
<dbReference type="InterPro" id="IPR013785">
    <property type="entry name" value="Aldolase_TIM"/>
</dbReference>
<evidence type="ECO:0000313" key="7">
    <source>
        <dbReference type="Proteomes" id="UP001595975"/>
    </source>
</evidence>
<evidence type="ECO:0000256" key="1">
    <source>
        <dbReference type="ARBA" id="ARBA00022691"/>
    </source>
</evidence>
<dbReference type="PANTHER" id="PTHR43273:SF8">
    <property type="entry name" value="RADICAL SAM DOMAIN PROTEIN"/>
    <property type="match status" value="1"/>
</dbReference>
<dbReference type="SFLD" id="SFLDG01072">
    <property type="entry name" value="dehydrogenase_like"/>
    <property type="match status" value="1"/>
</dbReference>
<keyword evidence="3" id="KW-0408">Iron</keyword>
<evidence type="ECO:0000256" key="4">
    <source>
        <dbReference type="ARBA" id="ARBA00023014"/>
    </source>
</evidence>
<dbReference type="InterPro" id="IPR058240">
    <property type="entry name" value="rSAM_sf"/>
</dbReference>
<feature type="domain" description="Radical SAM core" evidence="5">
    <location>
        <begin position="12"/>
        <end position="236"/>
    </location>
</feature>
<dbReference type="RefSeq" id="WP_380226148.1">
    <property type="nucleotide sequence ID" value="NZ_JBHSOF010000017.1"/>
</dbReference>
<evidence type="ECO:0000313" key="6">
    <source>
        <dbReference type="EMBL" id="MFC5664452.1"/>
    </source>
</evidence>
<keyword evidence="7" id="KW-1185">Reference proteome</keyword>
<accession>A0ABW0X1N8</accession>
<keyword evidence="4" id="KW-0411">Iron-sulfur</keyword>
<protein>
    <submittedName>
        <fullName evidence="6">Cyclophane-forming radical SAM peptide maturase AmcB</fullName>
    </submittedName>
</protein>
<keyword evidence="2" id="KW-0479">Metal-binding</keyword>
<evidence type="ECO:0000256" key="3">
    <source>
        <dbReference type="ARBA" id="ARBA00023004"/>
    </source>
</evidence>
<sequence>MPNLATSRFDRRIARKPRTVVVQPTGYCNLACTYCYLPNKDAKTPMSVEVATAIATSIGAMDHSDGVPVAVIWHAGEPMSLGVPRFTELLAPFRELVNAGIVEHGMQTNATLVSDRWIDMILEHRIDMGISIDGPAHLNAQRVDRKGRPAFNRIVRGIERLRQREVPFDVISVITEESIDQTRDILDFFVSLGAYGIGLNIEEAEGLNQDRPQLNAERVQQFWTEVINWTREQGPNAIRVREVDRLGKYLRASHEERARRRDEYRVDPIPTVTVTGDVVLLSPELAGHKAPEYGDFVAGNVLRQDISSIIGEAQGLRYVQEFQVALDTCERTCEFYTFCLGAQAGNRFFEHGTFVSAETAYCRNTQKAPILALLDIASKERAA</sequence>
<reference evidence="7" key="1">
    <citation type="journal article" date="2019" name="Int. J. Syst. Evol. Microbiol.">
        <title>The Global Catalogue of Microorganisms (GCM) 10K type strain sequencing project: providing services to taxonomists for standard genome sequencing and annotation.</title>
        <authorList>
            <consortium name="The Broad Institute Genomics Platform"/>
            <consortium name="The Broad Institute Genome Sequencing Center for Infectious Disease"/>
            <person name="Wu L."/>
            <person name="Ma J."/>
        </authorList>
    </citation>
    <scope>NUCLEOTIDE SEQUENCE [LARGE SCALE GENOMIC DNA]</scope>
    <source>
        <strain evidence="7">CGMCC 4.1437</strain>
    </source>
</reference>
<organism evidence="6 7">
    <name type="scientific">Kitasatospora misakiensis</name>
    <dbReference type="NCBI Taxonomy" id="67330"/>
    <lineage>
        <taxon>Bacteria</taxon>
        <taxon>Bacillati</taxon>
        <taxon>Actinomycetota</taxon>
        <taxon>Actinomycetes</taxon>
        <taxon>Kitasatosporales</taxon>
        <taxon>Streptomycetaceae</taxon>
        <taxon>Kitasatospora</taxon>
    </lineage>
</organism>
<dbReference type="SFLD" id="SFLDG01386">
    <property type="entry name" value="main_SPASM_domain-containing"/>
    <property type="match status" value="1"/>
</dbReference>
<gene>
    <name evidence="6" type="primary">amcB</name>
    <name evidence="6" type="ORF">ACFP3U_15845</name>
</gene>
<proteinExistence type="predicted"/>
<dbReference type="SUPFAM" id="SSF102114">
    <property type="entry name" value="Radical SAM enzymes"/>
    <property type="match status" value="1"/>
</dbReference>
<comment type="caution">
    <text evidence="6">The sequence shown here is derived from an EMBL/GenBank/DDBJ whole genome shotgun (WGS) entry which is preliminary data.</text>
</comment>
<evidence type="ECO:0000259" key="5">
    <source>
        <dbReference type="PROSITE" id="PS51918"/>
    </source>
</evidence>